<dbReference type="GO" id="GO:0048511">
    <property type="term" value="P:rhythmic process"/>
    <property type="evidence" value="ECO:0007669"/>
    <property type="project" value="InterPro"/>
</dbReference>
<dbReference type="AlphaFoldDB" id="A0AA96WTF9"/>
<evidence type="ECO:0000313" key="2">
    <source>
        <dbReference type="EMBL" id="WNZ22647.1"/>
    </source>
</evidence>
<name>A0AA96WTF9_9CYAN</name>
<dbReference type="EMBL" id="CP053586">
    <property type="protein sequence ID" value="WNZ22647.1"/>
    <property type="molecule type" value="Genomic_DNA"/>
</dbReference>
<protein>
    <submittedName>
        <fullName evidence="2">Circadian clock protein KaiB</fullName>
    </submittedName>
</protein>
<sequence length="263" mass="29778">MGNVTDSAFTPLKESIPLRSALFKGIAVFTPAGDLVYCIDPQKQNRWHLQLCIFLQELLGLPEPPHFLVPCFTATIDRWQDPRTGVVRTFAEVYPFVSRQRALLSAVFGCSEGDWQIATPQATLCDPLVLASYRQQFPELWQNHDLVAQLEAIEPASPLQPVKRPTPIWFADQSHTMQGYVLRLFVSGGSTATEQMLKMLHQLLEEQLQQPYTLKVIDVRKHPEQAEADQVTATPTLLKVWPQPVRRVVGEVDDPTILMQLIR</sequence>
<dbReference type="CDD" id="cd02978">
    <property type="entry name" value="KaiB_like"/>
    <property type="match status" value="1"/>
</dbReference>
<evidence type="ECO:0000259" key="1">
    <source>
        <dbReference type="SMART" id="SM01248"/>
    </source>
</evidence>
<dbReference type="PANTHER" id="PTHR41709">
    <property type="entry name" value="KAIB-LIKE PROTEIN 1"/>
    <property type="match status" value="1"/>
</dbReference>
<dbReference type="PANTHER" id="PTHR41709:SF2">
    <property type="entry name" value="CIRCADIAN CLOCK PROTEIN KAIB2"/>
    <property type="match status" value="1"/>
</dbReference>
<dbReference type="SMART" id="SM01248">
    <property type="entry name" value="KaiB"/>
    <property type="match status" value="1"/>
</dbReference>
<reference evidence="2" key="1">
    <citation type="submission" date="2020-05" db="EMBL/GenBank/DDBJ databases">
        <authorList>
            <person name="Zhu T."/>
            <person name="Keshari N."/>
            <person name="Lu X."/>
        </authorList>
    </citation>
    <scope>NUCLEOTIDE SEQUENCE</scope>
    <source>
        <strain evidence="2">NK1-12</strain>
    </source>
</reference>
<dbReference type="InterPro" id="IPR036249">
    <property type="entry name" value="Thioredoxin-like_sf"/>
</dbReference>
<dbReference type="InterPro" id="IPR011649">
    <property type="entry name" value="KaiB_domain"/>
</dbReference>
<dbReference type="Pfam" id="PF07689">
    <property type="entry name" value="KaiB"/>
    <property type="match status" value="1"/>
</dbReference>
<proteinExistence type="predicted"/>
<gene>
    <name evidence="2" type="ORF">HJG54_07095</name>
</gene>
<organism evidence="2">
    <name type="scientific">Leptolyngbya sp. NK1-12</name>
    <dbReference type="NCBI Taxonomy" id="2547451"/>
    <lineage>
        <taxon>Bacteria</taxon>
        <taxon>Bacillati</taxon>
        <taxon>Cyanobacteriota</taxon>
        <taxon>Cyanophyceae</taxon>
        <taxon>Leptolyngbyales</taxon>
        <taxon>Leptolyngbyaceae</taxon>
        <taxon>Leptolyngbya group</taxon>
        <taxon>Leptolyngbya</taxon>
    </lineage>
</organism>
<accession>A0AA96WTF9</accession>
<feature type="domain" description="KaiB" evidence="1">
    <location>
        <begin position="183"/>
        <end position="261"/>
    </location>
</feature>
<dbReference type="RefSeq" id="WP_316434151.1">
    <property type="nucleotide sequence ID" value="NZ_CP053586.1"/>
</dbReference>
<dbReference type="SUPFAM" id="SSF52833">
    <property type="entry name" value="Thioredoxin-like"/>
    <property type="match status" value="1"/>
</dbReference>
<dbReference type="Gene3D" id="3.40.30.10">
    <property type="entry name" value="Glutaredoxin"/>
    <property type="match status" value="1"/>
</dbReference>
<dbReference type="InterPro" id="IPR039022">
    <property type="entry name" value="KaiB-like"/>
</dbReference>